<comment type="subcellular location">
    <subcellularLocation>
        <location evidence="1">Nucleus</location>
    </subcellularLocation>
</comment>
<keyword evidence="2" id="KW-0813">Transport</keyword>
<dbReference type="InterPro" id="IPR037624">
    <property type="entry name" value="Nup133-like"/>
</dbReference>
<accession>A0A8S0YN83</accession>
<keyword evidence="3" id="KW-0539">Nucleus</keyword>
<dbReference type="Gene3D" id="1.25.40.700">
    <property type="match status" value="1"/>
</dbReference>
<keyword evidence="5" id="KW-1185">Reference proteome</keyword>
<proteinExistence type="predicted"/>
<protein>
    <submittedName>
        <fullName evidence="4">Uncharacterized protein</fullName>
    </submittedName>
</protein>
<evidence type="ECO:0000313" key="4">
    <source>
        <dbReference type="EMBL" id="CAB3219839.1"/>
    </source>
</evidence>
<gene>
    <name evidence="4" type="ORF">APLA_LOCUS96</name>
</gene>
<dbReference type="GO" id="GO:0031080">
    <property type="term" value="C:nuclear pore outer ring"/>
    <property type="evidence" value="ECO:0007669"/>
    <property type="project" value="TreeGrafter"/>
</dbReference>
<evidence type="ECO:0000313" key="5">
    <source>
        <dbReference type="Proteomes" id="UP000494106"/>
    </source>
</evidence>
<dbReference type="Proteomes" id="UP000494106">
    <property type="component" value="Unassembled WGS sequence"/>
</dbReference>
<dbReference type="PANTHER" id="PTHR13405">
    <property type="entry name" value="NUCLEAR PORE COMPLEX PROTEIN NUP133"/>
    <property type="match status" value="1"/>
</dbReference>
<dbReference type="PANTHER" id="PTHR13405:SF11">
    <property type="entry name" value="NUCLEAR PORE COMPLEX PROTEIN NUP133"/>
    <property type="match status" value="1"/>
</dbReference>
<sequence>MASLAKLCLVASDETDVQTSEIWQKLESRLSLAELHTSLPRDIKIHHGLDEDDTKVLPPEELVQMYIESDSSSLTEYDYKKALDLTDFIQDMERRDDLRLRVWCACICRDDWSNCRVDSPNDELNSKMFFRLIDLVHIMGGDLELLLPPVEDILTAPELAELVSDSRFHFIIKYGYECVDTTRNIMVEG</sequence>
<dbReference type="OrthoDB" id="103454at2759"/>
<dbReference type="GO" id="GO:0016973">
    <property type="term" value="P:poly(A)+ mRNA export from nucleus"/>
    <property type="evidence" value="ECO:0007669"/>
    <property type="project" value="TreeGrafter"/>
</dbReference>
<dbReference type="AlphaFoldDB" id="A0A8S0YN83"/>
<evidence type="ECO:0000256" key="3">
    <source>
        <dbReference type="ARBA" id="ARBA00023242"/>
    </source>
</evidence>
<organism evidence="4 5">
    <name type="scientific">Arctia plantaginis</name>
    <name type="common">Wood tiger moth</name>
    <name type="synonym">Phalaena plantaginis</name>
    <dbReference type="NCBI Taxonomy" id="874455"/>
    <lineage>
        <taxon>Eukaryota</taxon>
        <taxon>Metazoa</taxon>
        <taxon>Ecdysozoa</taxon>
        <taxon>Arthropoda</taxon>
        <taxon>Hexapoda</taxon>
        <taxon>Insecta</taxon>
        <taxon>Pterygota</taxon>
        <taxon>Neoptera</taxon>
        <taxon>Endopterygota</taxon>
        <taxon>Lepidoptera</taxon>
        <taxon>Glossata</taxon>
        <taxon>Ditrysia</taxon>
        <taxon>Noctuoidea</taxon>
        <taxon>Erebidae</taxon>
        <taxon>Arctiinae</taxon>
        <taxon>Arctia</taxon>
    </lineage>
</organism>
<name>A0A8S0YN83_ARCPL</name>
<reference evidence="4 5" key="1">
    <citation type="submission" date="2020-04" db="EMBL/GenBank/DDBJ databases">
        <authorList>
            <person name="Wallbank WR R."/>
            <person name="Pardo Diaz C."/>
            <person name="Kozak K."/>
            <person name="Martin S."/>
            <person name="Jiggins C."/>
            <person name="Moest M."/>
            <person name="Warren A I."/>
            <person name="Byers J.R.P. K."/>
            <person name="Montejo-Kovacevich G."/>
            <person name="Yen C E."/>
        </authorList>
    </citation>
    <scope>NUCLEOTIDE SEQUENCE [LARGE SCALE GENOMIC DNA]</scope>
</reference>
<evidence type="ECO:0000256" key="1">
    <source>
        <dbReference type="ARBA" id="ARBA00004123"/>
    </source>
</evidence>
<evidence type="ECO:0000256" key="2">
    <source>
        <dbReference type="ARBA" id="ARBA00022448"/>
    </source>
</evidence>
<dbReference type="EMBL" id="CADEBC010000014">
    <property type="protein sequence ID" value="CAB3219839.1"/>
    <property type="molecule type" value="Genomic_DNA"/>
</dbReference>
<dbReference type="GO" id="GO:0006606">
    <property type="term" value="P:protein import into nucleus"/>
    <property type="evidence" value="ECO:0007669"/>
    <property type="project" value="TreeGrafter"/>
</dbReference>
<dbReference type="Gene3D" id="1.20.58.1380">
    <property type="match status" value="1"/>
</dbReference>
<dbReference type="GO" id="GO:0000972">
    <property type="term" value="P:transcription-dependent tethering of RNA polymerase II gene DNA at nuclear periphery"/>
    <property type="evidence" value="ECO:0007669"/>
    <property type="project" value="TreeGrafter"/>
</dbReference>
<comment type="caution">
    <text evidence="4">The sequence shown here is derived from an EMBL/GenBank/DDBJ whole genome shotgun (WGS) entry which is preliminary data.</text>
</comment>
<dbReference type="GO" id="GO:0017056">
    <property type="term" value="F:structural constituent of nuclear pore"/>
    <property type="evidence" value="ECO:0007669"/>
    <property type="project" value="InterPro"/>
</dbReference>